<dbReference type="Pfam" id="PF05368">
    <property type="entry name" value="NmrA"/>
    <property type="match status" value="1"/>
</dbReference>
<name>A0ABR2Z4P4_9CHLO</name>
<dbReference type="InterPro" id="IPR008030">
    <property type="entry name" value="NmrA-like"/>
</dbReference>
<protein>
    <recommendedName>
        <fullName evidence="3">NmrA-like domain-containing protein</fullName>
    </recommendedName>
</protein>
<keyword evidence="5" id="KW-1185">Reference proteome</keyword>
<dbReference type="Gene3D" id="3.40.50.720">
    <property type="entry name" value="NAD(P)-binding Rossmann-like Domain"/>
    <property type="match status" value="1"/>
</dbReference>
<dbReference type="InterPro" id="IPR036291">
    <property type="entry name" value="NAD(P)-bd_dom_sf"/>
</dbReference>
<dbReference type="InterPro" id="IPR051164">
    <property type="entry name" value="NmrA-like_oxidored"/>
</dbReference>
<sequence>MTSAKKTVVVTGATGSQGGGVVDALLAAGKRNVRTITRKSTSKKAKDLATRGVEVVEGDLGDTASLIKAFTGADELFLVTDIKSADQSYDGELQQGKNAVDAAKEAGIGFVIFSSLEDIPADAKEGLPTLHDGRKVTHFESKAAVAEYVANSGLPYTLLLTSAFYDNMLNFVFYQKQPDGTYAFSDNLGTEPHSWHSAGTIGLTAAAVLEDPQKFHGKTVPVVGERISYPAIAQVLSDITGKTIRYHPVSDEQMAGMPFPGAADIANMFHYYREWAHYDDLRPITNPVVQGPTFKDWAEAHSDAFKKRLESV</sequence>
<feature type="domain" description="NmrA-like" evidence="3">
    <location>
        <begin position="5"/>
        <end position="282"/>
    </location>
</feature>
<reference evidence="4 5" key="1">
    <citation type="journal article" date="2024" name="Nat. Commun.">
        <title>Phylogenomics reveals the evolutionary origins of lichenization in chlorophyte algae.</title>
        <authorList>
            <person name="Puginier C."/>
            <person name="Libourel C."/>
            <person name="Otte J."/>
            <person name="Skaloud P."/>
            <person name="Haon M."/>
            <person name="Grisel S."/>
            <person name="Petersen M."/>
            <person name="Berrin J.G."/>
            <person name="Delaux P.M."/>
            <person name="Dal Grande F."/>
            <person name="Keller J."/>
        </authorList>
    </citation>
    <scope>NUCLEOTIDE SEQUENCE [LARGE SCALE GENOMIC DNA]</scope>
    <source>
        <strain evidence="4 5">SAG 216-7</strain>
    </source>
</reference>
<dbReference type="CDD" id="cd05251">
    <property type="entry name" value="NmrA_like_SDR_a"/>
    <property type="match status" value="1"/>
</dbReference>
<dbReference type="SUPFAM" id="SSF51735">
    <property type="entry name" value="NAD(P)-binding Rossmann-fold domains"/>
    <property type="match status" value="1"/>
</dbReference>
<dbReference type="PANTHER" id="PTHR42748:SF7">
    <property type="entry name" value="NMRA LIKE REDOX SENSOR 1-RELATED"/>
    <property type="match status" value="1"/>
</dbReference>
<evidence type="ECO:0000259" key="3">
    <source>
        <dbReference type="Pfam" id="PF05368"/>
    </source>
</evidence>
<accession>A0ABR2Z4P4</accession>
<dbReference type="PANTHER" id="PTHR42748">
    <property type="entry name" value="NITROGEN METABOLITE REPRESSION PROTEIN NMRA FAMILY MEMBER"/>
    <property type="match status" value="1"/>
</dbReference>
<comment type="similarity">
    <text evidence="1">Belongs to the NmrA-type oxidoreductase family.</text>
</comment>
<gene>
    <name evidence="4" type="ORF">WJX75_009261</name>
</gene>
<organism evidence="4 5">
    <name type="scientific">Coccomyxa subellipsoidea</name>
    <dbReference type="NCBI Taxonomy" id="248742"/>
    <lineage>
        <taxon>Eukaryota</taxon>
        <taxon>Viridiplantae</taxon>
        <taxon>Chlorophyta</taxon>
        <taxon>core chlorophytes</taxon>
        <taxon>Trebouxiophyceae</taxon>
        <taxon>Trebouxiophyceae incertae sedis</taxon>
        <taxon>Coccomyxaceae</taxon>
        <taxon>Coccomyxa</taxon>
    </lineage>
</organism>
<evidence type="ECO:0000313" key="5">
    <source>
        <dbReference type="Proteomes" id="UP001491310"/>
    </source>
</evidence>
<evidence type="ECO:0000256" key="2">
    <source>
        <dbReference type="ARBA" id="ARBA00022857"/>
    </source>
</evidence>
<evidence type="ECO:0000313" key="4">
    <source>
        <dbReference type="EMBL" id="KAK9919083.1"/>
    </source>
</evidence>
<comment type="caution">
    <text evidence="4">The sequence shown here is derived from an EMBL/GenBank/DDBJ whole genome shotgun (WGS) entry which is preliminary data.</text>
</comment>
<dbReference type="Proteomes" id="UP001491310">
    <property type="component" value="Unassembled WGS sequence"/>
</dbReference>
<evidence type="ECO:0000256" key="1">
    <source>
        <dbReference type="ARBA" id="ARBA00006328"/>
    </source>
</evidence>
<dbReference type="Gene3D" id="3.90.25.10">
    <property type="entry name" value="UDP-galactose 4-epimerase, domain 1"/>
    <property type="match status" value="1"/>
</dbReference>
<proteinExistence type="inferred from homology"/>
<dbReference type="EMBL" id="JALJOT010000001">
    <property type="protein sequence ID" value="KAK9919083.1"/>
    <property type="molecule type" value="Genomic_DNA"/>
</dbReference>
<keyword evidence="2" id="KW-0521">NADP</keyword>